<organism evidence="7 8">
    <name type="scientific">Ataeniobius toweri</name>
    <dbReference type="NCBI Taxonomy" id="208326"/>
    <lineage>
        <taxon>Eukaryota</taxon>
        <taxon>Metazoa</taxon>
        <taxon>Chordata</taxon>
        <taxon>Craniata</taxon>
        <taxon>Vertebrata</taxon>
        <taxon>Euteleostomi</taxon>
        <taxon>Actinopterygii</taxon>
        <taxon>Neopterygii</taxon>
        <taxon>Teleostei</taxon>
        <taxon>Neoteleostei</taxon>
        <taxon>Acanthomorphata</taxon>
        <taxon>Ovalentaria</taxon>
        <taxon>Atherinomorphae</taxon>
        <taxon>Cyprinodontiformes</taxon>
        <taxon>Goodeidae</taxon>
        <taxon>Ataeniobius</taxon>
    </lineage>
</organism>
<evidence type="ECO:0000313" key="8">
    <source>
        <dbReference type="Proteomes" id="UP001345963"/>
    </source>
</evidence>
<comment type="caution">
    <text evidence="5">Lacks conserved residue(s) required for the propagation of feature annotation.</text>
</comment>
<evidence type="ECO:0000256" key="3">
    <source>
        <dbReference type="ARBA" id="ARBA00023123"/>
    </source>
</evidence>
<keyword evidence="3 5" id="KW-0518">Myosin</keyword>
<protein>
    <submittedName>
        <fullName evidence="7">Unconventional myosin-XV</fullName>
    </submittedName>
</protein>
<keyword evidence="8" id="KW-1185">Reference proteome</keyword>
<keyword evidence="4 5" id="KW-0505">Motor protein</keyword>
<feature type="non-terminal residue" evidence="7">
    <location>
        <position position="178"/>
    </location>
</feature>
<feature type="non-terminal residue" evidence="7">
    <location>
        <position position="1"/>
    </location>
</feature>
<proteinExistence type="inferred from homology"/>
<dbReference type="Pfam" id="PF00063">
    <property type="entry name" value="Myosin_head"/>
    <property type="match status" value="1"/>
</dbReference>
<dbReference type="Proteomes" id="UP001345963">
    <property type="component" value="Unassembled WGS sequence"/>
</dbReference>
<evidence type="ECO:0000256" key="5">
    <source>
        <dbReference type="PROSITE-ProRule" id="PRU00782"/>
    </source>
</evidence>
<accession>A0ABU7C470</accession>
<comment type="similarity">
    <text evidence="5">Belongs to the TRAFAC class myosin-kinesin ATPase superfamily. Myosin family.</text>
</comment>
<comment type="caution">
    <text evidence="7">The sequence shown here is derived from an EMBL/GenBank/DDBJ whole genome shotgun (WGS) entry which is preliminary data.</text>
</comment>
<dbReference type="SMART" id="SM00242">
    <property type="entry name" value="MYSc"/>
    <property type="match status" value="1"/>
</dbReference>
<evidence type="ECO:0000256" key="4">
    <source>
        <dbReference type="ARBA" id="ARBA00023175"/>
    </source>
</evidence>
<dbReference type="InterPro" id="IPR036961">
    <property type="entry name" value="Kinesin_motor_dom_sf"/>
</dbReference>
<evidence type="ECO:0000313" key="7">
    <source>
        <dbReference type="EMBL" id="MED6256389.1"/>
    </source>
</evidence>
<keyword evidence="1 5" id="KW-0547">Nucleotide-binding</keyword>
<dbReference type="PANTHER" id="PTHR22692">
    <property type="entry name" value="MYOSIN VII, XV"/>
    <property type="match status" value="1"/>
</dbReference>
<feature type="domain" description="Myosin motor" evidence="6">
    <location>
        <begin position="1"/>
        <end position="178"/>
    </location>
</feature>
<name>A0ABU7C470_9TELE</name>
<evidence type="ECO:0000256" key="1">
    <source>
        <dbReference type="ARBA" id="ARBA00022741"/>
    </source>
</evidence>
<dbReference type="InterPro" id="IPR051567">
    <property type="entry name" value="Unconventional_Myosin_ATPase"/>
</dbReference>
<dbReference type="PROSITE" id="PS51456">
    <property type="entry name" value="MYOSIN_MOTOR"/>
    <property type="match status" value="1"/>
</dbReference>
<gene>
    <name evidence="7" type="primary">MYO15A_3</name>
    <name evidence="7" type="ORF">ATANTOWER_025070</name>
</gene>
<sequence>GESGSGKTEATKLVLRYLAAIHHKSNPMQQILEAAPLLESFGNAKTVRNDNSSRFGKYIEVYLEDGVISGAITSQYLLEKSRIVFQAKDERNYHIFYEMLAGLPSQQKQVFYLQDAETYYYLNQGGDCLIRGKSDADDFRRLLSAMEILHFTPEDQSAIFRVLSSILHLGNVYFQRHE</sequence>
<evidence type="ECO:0000259" key="6">
    <source>
        <dbReference type="PROSITE" id="PS51456"/>
    </source>
</evidence>
<dbReference type="SUPFAM" id="SSF52540">
    <property type="entry name" value="P-loop containing nucleoside triphosphate hydrolases"/>
    <property type="match status" value="1"/>
</dbReference>
<keyword evidence="5" id="KW-0009">Actin-binding</keyword>
<dbReference type="InterPro" id="IPR027417">
    <property type="entry name" value="P-loop_NTPase"/>
</dbReference>
<dbReference type="InterPro" id="IPR001609">
    <property type="entry name" value="Myosin_head_motor_dom-like"/>
</dbReference>
<reference evidence="7 8" key="1">
    <citation type="submission" date="2021-07" db="EMBL/GenBank/DDBJ databases">
        <authorList>
            <person name="Palmer J.M."/>
        </authorList>
    </citation>
    <scope>NUCLEOTIDE SEQUENCE [LARGE SCALE GENOMIC DNA]</scope>
    <source>
        <strain evidence="7 8">AT_MEX2019</strain>
        <tissue evidence="7">Muscle</tissue>
    </source>
</reference>
<evidence type="ECO:0000256" key="2">
    <source>
        <dbReference type="ARBA" id="ARBA00022840"/>
    </source>
</evidence>
<keyword evidence="2 5" id="KW-0067">ATP-binding</keyword>
<dbReference type="PANTHER" id="PTHR22692:SF21">
    <property type="entry name" value="MYOSIN XVA"/>
    <property type="match status" value="1"/>
</dbReference>
<dbReference type="Gene3D" id="3.40.850.10">
    <property type="entry name" value="Kinesin motor domain"/>
    <property type="match status" value="1"/>
</dbReference>
<feature type="binding site" evidence="5">
    <location>
        <begin position="1"/>
        <end position="8"/>
    </location>
    <ligand>
        <name>ATP</name>
        <dbReference type="ChEBI" id="CHEBI:30616"/>
    </ligand>
</feature>
<dbReference type="EMBL" id="JAHUTI010074593">
    <property type="protein sequence ID" value="MED6256389.1"/>
    <property type="molecule type" value="Genomic_DNA"/>
</dbReference>